<proteinExistence type="inferred from homology"/>
<gene>
    <name evidence="2" type="ORF">A2153_04920</name>
</gene>
<evidence type="ECO:0008006" key="4">
    <source>
        <dbReference type="Google" id="ProtNLM"/>
    </source>
</evidence>
<dbReference type="AlphaFoldDB" id="A0A1F5YKV6"/>
<dbReference type="CDD" id="cd00448">
    <property type="entry name" value="YjgF_YER057c_UK114_family"/>
    <property type="match status" value="1"/>
</dbReference>
<organism evidence="2 3">
    <name type="scientific">Candidatus Gottesmanbacteria bacterium RBG_16_38_7b</name>
    <dbReference type="NCBI Taxonomy" id="1798372"/>
    <lineage>
        <taxon>Bacteria</taxon>
        <taxon>Candidatus Gottesmaniibacteriota</taxon>
    </lineage>
</organism>
<reference evidence="2 3" key="1">
    <citation type="journal article" date="2016" name="Nat. Commun.">
        <title>Thousands of microbial genomes shed light on interconnected biogeochemical processes in an aquifer system.</title>
        <authorList>
            <person name="Anantharaman K."/>
            <person name="Brown C.T."/>
            <person name="Hug L.A."/>
            <person name="Sharon I."/>
            <person name="Castelle C.J."/>
            <person name="Probst A.J."/>
            <person name="Thomas B.C."/>
            <person name="Singh A."/>
            <person name="Wilkins M.J."/>
            <person name="Karaoz U."/>
            <person name="Brodie E.L."/>
            <person name="Williams K.H."/>
            <person name="Hubbard S.S."/>
            <person name="Banfield J.F."/>
        </authorList>
    </citation>
    <scope>NUCLEOTIDE SEQUENCE [LARGE SCALE GENOMIC DNA]</scope>
</reference>
<dbReference type="GO" id="GO:0005829">
    <property type="term" value="C:cytosol"/>
    <property type="evidence" value="ECO:0007669"/>
    <property type="project" value="TreeGrafter"/>
</dbReference>
<dbReference type="PANTHER" id="PTHR11803">
    <property type="entry name" value="2-IMINOBUTANOATE/2-IMINOPROPANOATE DEAMINASE RIDA"/>
    <property type="match status" value="1"/>
</dbReference>
<sequence length="127" mass="13856">MKKEIVAKKGAQAIGPYSQGIVFANLVFVAGNIGKDPKTGNFVKGGIQEQTKQTLKNIESTLKAEGLSLQNILKTTVYLKDFNDYPKMNGVYAAFFEKPYPVRATVGVAELPKGALIEIECIAYKNI</sequence>
<dbReference type="InterPro" id="IPR006056">
    <property type="entry name" value="RidA"/>
</dbReference>
<dbReference type="FunFam" id="3.30.1330.40:FF:000001">
    <property type="entry name" value="L-PSP family endoribonuclease"/>
    <property type="match status" value="1"/>
</dbReference>
<dbReference type="InterPro" id="IPR035959">
    <property type="entry name" value="RutC-like_sf"/>
</dbReference>
<evidence type="ECO:0000313" key="3">
    <source>
        <dbReference type="Proteomes" id="UP000177396"/>
    </source>
</evidence>
<dbReference type="NCBIfam" id="TIGR00004">
    <property type="entry name" value="Rid family detoxifying hydrolase"/>
    <property type="match status" value="1"/>
</dbReference>
<dbReference type="InterPro" id="IPR006175">
    <property type="entry name" value="YjgF/YER057c/UK114"/>
</dbReference>
<dbReference type="SUPFAM" id="SSF55298">
    <property type="entry name" value="YjgF-like"/>
    <property type="match status" value="1"/>
</dbReference>
<dbReference type="GO" id="GO:0019239">
    <property type="term" value="F:deaminase activity"/>
    <property type="evidence" value="ECO:0007669"/>
    <property type="project" value="TreeGrafter"/>
</dbReference>
<accession>A0A1F5YKV6</accession>
<protein>
    <recommendedName>
        <fullName evidence="4">Reactive intermediate/imine deaminase</fullName>
    </recommendedName>
</protein>
<dbReference type="EMBL" id="MFJB01000010">
    <property type="protein sequence ID" value="OGG00838.1"/>
    <property type="molecule type" value="Genomic_DNA"/>
</dbReference>
<dbReference type="Proteomes" id="UP000177396">
    <property type="component" value="Unassembled WGS sequence"/>
</dbReference>
<dbReference type="Pfam" id="PF01042">
    <property type="entry name" value="Ribonuc_L-PSP"/>
    <property type="match status" value="1"/>
</dbReference>
<dbReference type="PANTHER" id="PTHR11803:SF58">
    <property type="entry name" value="PROTEIN HMF1-RELATED"/>
    <property type="match status" value="1"/>
</dbReference>
<comment type="caution">
    <text evidence="2">The sequence shown here is derived from an EMBL/GenBank/DDBJ whole genome shotgun (WGS) entry which is preliminary data.</text>
</comment>
<evidence type="ECO:0000256" key="1">
    <source>
        <dbReference type="ARBA" id="ARBA00010552"/>
    </source>
</evidence>
<dbReference type="Gene3D" id="3.30.1330.40">
    <property type="entry name" value="RutC-like"/>
    <property type="match status" value="1"/>
</dbReference>
<dbReference type="InterPro" id="IPR019897">
    <property type="entry name" value="RidA_CS"/>
</dbReference>
<dbReference type="PROSITE" id="PS01094">
    <property type="entry name" value="UPF0076"/>
    <property type="match status" value="1"/>
</dbReference>
<comment type="similarity">
    <text evidence="1">Belongs to the RutC family.</text>
</comment>
<evidence type="ECO:0000313" key="2">
    <source>
        <dbReference type="EMBL" id="OGG00838.1"/>
    </source>
</evidence>
<name>A0A1F5YKV6_9BACT</name>